<dbReference type="EMBL" id="JAYXHS010000003">
    <property type="protein sequence ID" value="MEC5387233.1"/>
    <property type="molecule type" value="Genomic_DNA"/>
</dbReference>
<keyword evidence="2" id="KW-0808">Transferase</keyword>
<feature type="domain" description="Methyltransferase" evidence="4">
    <location>
        <begin position="70"/>
        <end position="169"/>
    </location>
</feature>
<dbReference type="InterPro" id="IPR041698">
    <property type="entry name" value="Methyltransf_25"/>
</dbReference>
<sequence length="290" mass="32387">MPSLAVLRQIANELLTTERAQRFTEPDLVMESAEQVAAYTRAGREDGVMAPVYLYNASHVLEIIKPGDKVLDLACGPATQLALVARMAPECSFTGVDLSREMLARAQAHVEDQKLANVGFIHSSIAQLASIEDQSIDAVMSTMALHHLPELATLEATFKEINRVLKPGGGIYLADFGHLKSERSIRYFAYQYADRQPEIFTVDYLNSLRAAFSLSDFRKAGEQIQGRAQVYSTFMVPYMVALKSARRQATTPELESRLRAVWQEMPSNHKRDFADLKTFFLLGGLRSKLI</sequence>
<keyword evidence="1 5" id="KW-0489">Methyltransferase</keyword>
<evidence type="ECO:0000259" key="4">
    <source>
        <dbReference type="Pfam" id="PF13649"/>
    </source>
</evidence>
<comment type="caution">
    <text evidence="5">The sequence shown here is derived from an EMBL/GenBank/DDBJ whole genome shotgun (WGS) entry which is preliminary data.</text>
</comment>
<evidence type="ECO:0000256" key="2">
    <source>
        <dbReference type="ARBA" id="ARBA00022679"/>
    </source>
</evidence>
<keyword evidence="6" id="KW-1185">Reference proteome</keyword>
<dbReference type="PROSITE" id="PS01184">
    <property type="entry name" value="UBIE_2"/>
    <property type="match status" value="1"/>
</dbReference>
<dbReference type="Gene3D" id="3.40.50.150">
    <property type="entry name" value="Vaccinia Virus protein VP39"/>
    <property type="match status" value="1"/>
</dbReference>
<dbReference type="InterPro" id="IPR050508">
    <property type="entry name" value="Methyltransf_Superfamily"/>
</dbReference>
<dbReference type="SUPFAM" id="SSF53335">
    <property type="entry name" value="S-adenosyl-L-methionine-dependent methyltransferases"/>
    <property type="match status" value="1"/>
</dbReference>
<organism evidence="5 6">
    <name type="scientific">Uliginosibacterium silvisoli</name>
    <dbReference type="NCBI Taxonomy" id="3114758"/>
    <lineage>
        <taxon>Bacteria</taxon>
        <taxon>Pseudomonadati</taxon>
        <taxon>Pseudomonadota</taxon>
        <taxon>Betaproteobacteria</taxon>
        <taxon>Rhodocyclales</taxon>
        <taxon>Zoogloeaceae</taxon>
        <taxon>Uliginosibacterium</taxon>
    </lineage>
</organism>
<gene>
    <name evidence="5" type="ORF">VVD49_16000</name>
</gene>
<evidence type="ECO:0000313" key="6">
    <source>
        <dbReference type="Proteomes" id="UP001331561"/>
    </source>
</evidence>
<protein>
    <submittedName>
        <fullName evidence="5">Methyltransferase domain-containing protein</fullName>
    </submittedName>
</protein>
<dbReference type="GO" id="GO:0032259">
    <property type="term" value="P:methylation"/>
    <property type="evidence" value="ECO:0007669"/>
    <property type="project" value="UniProtKB-KW"/>
</dbReference>
<proteinExistence type="predicted"/>
<keyword evidence="3" id="KW-0949">S-adenosyl-L-methionine</keyword>
<dbReference type="Proteomes" id="UP001331561">
    <property type="component" value="Unassembled WGS sequence"/>
</dbReference>
<reference evidence="5 6" key="1">
    <citation type="submission" date="2024-01" db="EMBL/GenBank/DDBJ databases">
        <title>Uliginosibacterium soil sp. nov.</title>
        <authorList>
            <person name="Lv Y."/>
        </authorList>
    </citation>
    <scope>NUCLEOTIDE SEQUENCE [LARGE SCALE GENOMIC DNA]</scope>
    <source>
        <strain evidence="5 6">H3</strain>
    </source>
</reference>
<name>A0ABU6K610_9RHOO</name>
<evidence type="ECO:0000313" key="5">
    <source>
        <dbReference type="EMBL" id="MEC5387233.1"/>
    </source>
</evidence>
<dbReference type="Pfam" id="PF13649">
    <property type="entry name" value="Methyltransf_25"/>
    <property type="match status" value="1"/>
</dbReference>
<dbReference type="CDD" id="cd02440">
    <property type="entry name" value="AdoMet_MTases"/>
    <property type="match status" value="1"/>
</dbReference>
<accession>A0ABU6K610</accession>
<evidence type="ECO:0000256" key="3">
    <source>
        <dbReference type="ARBA" id="ARBA00022691"/>
    </source>
</evidence>
<dbReference type="PANTHER" id="PTHR42912">
    <property type="entry name" value="METHYLTRANSFERASE"/>
    <property type="match status" value="1"/>
</dbReference>
<dbReference type="InterPro" id="IPR023576">
    <property type="entry name" value="UbiE/COQ5_MeTrFase_CS"/>
</dbReference>
<dbReference type="InterPro" id="IPR029063">
    <property type="entry name" value="SAM-dependent_MTases_sf"/>
</dbReference>
<evidence type="ECO:0000256" key="1">
    <source>
        <dbReference type="ARBA" id="ARBA00022603"/>
    </source>
</evidence>
<dbReference type="RefSeq" id="WP_327600209.1">
    <property type="nucleotide sequence ID" value="NZ_JAYXHS010000003.1"/>
</dbReference>
<dbReference type="GO" id="GO:0008168">
    <property type="term" value="F:methyltransferase activity"/>
    <property type="evidence" value="ECO:0007669"/>
    <property type="project" value="UniProtKB-KW"/>
</dbReference>